<dbReference type="Proteomes" id="UP001479436">
    <property type="component" value="Unassembled WGS sequence"/>
</dbReference>
<comment type="function">
    <text evidence="1">Introduces a single-strand break via transesterification at a target site in duplex DNA. Releases the supercoiling and torsional tension of DNA introduced during the DNA replication and transcription by transiently cleaving and rejoining one strand of the DNA duplex. The scissile phosphodiester is attacked by the catalytic tyrosine of the enzyme, resulting in the formation of a DNA-(5'-phosphotyrosyl)-enzyme intermediate and the expulsion of a 3'-OH DNA strand.</text>
</comment>
<dbReference type="PANTHER" id="PTHR11390:SF20">
    <property type="entry name" value="DNA TOPOISOMERASE 3-BETA-1"/>
    <property type="match status" value="1"/>
</dbReference>
<dbReference type="EMBL" id="JASJQH010006115">
    <property type="protein sequence ID" value="KAK9737818.1"/>
    <property type="molecule type" value="Genomic_DNA"/>
</dbReference>
<proteinExistence type="inferred from homology"/>
<dbReference type="SUPFAM" id="SSF56712">
    <property type="entry name" value="Prokaryotic type I DNA topoisomerase"/>
    <property type="match status" value="1"/>
</dbReference>
<keyword evidence="1 2" id="KW-0413">Isomerase</keyword>
<dbReference type="GO" id="GO:0003917">
    <property type="term" value="F:DNA topoisomerase type I (single strand cut, ATP-independent) activity"/>
    <property type="evidence" value="ECO:0007669"/>
    <property type="project" value="UniProtKB-EC"/>
</dbReference>
<dbReference type="EC" id="5.6.2.1" evidence="1"/>
<reference evidence="2 3" key="1">
    <citation type="submission" date="2023-04" db="EMBL/GenBank/DDBJ databases">
        <title>Genome of Basidiobolus ranarum AG-B5.</title>
        <authorList>
            <person name="Stajich J.E."/>
            <person name="Carter-House D."/>
            <person name="Gryganskyi A."/>
        </authorList>
    </citation>
    <scope>NUCLEOTIDE SEQUENCE [LARGE SCALE GENOMIC DNA]</scope>
    <source>
        <strain evidence="2 3">AG-B5</strain>
    </source>
</reference>
<organism evidence="2 3">
    <name type="scientific">Basidiobolus ranarum</name>
    <dbReference type="NCBI Taxonomy" id="34480"/>
    <lineage>
        <taxon>Eukaryota</taxon>
        <taxon>Fungi</taxon>
        <taxon>Fungi incertae sedis</taxon>
        <taxon>Zoopagomycota</taxon>
        <taxon>Entomophthoromycotina</taxon>
        <taxon>Basidiobolomycetes</taxon>
        <taxon>Basidiobolales</taxon>
        <taxon>Basidiobolaceae</taxon>
        <taxon>Basidiobolus</taxon>
    </lineage>
</organism>
<keyword evidence="1" id="KW-0799">Topoisomerase</keyword>
<protein>
    <recommendedName>
        <fullName evidence="1">DNA topoisomerase</fullName>
        <ecNumber evidence="1">5.6.2.1</ecNumber>
    </recommendedName>
</protein>
<dbReference type="PANTHER" id="PTHR11390">
    <property type="entry name" value="PROKARYOTIC DNA TOPOISOMERASE"/>
    <property type="match status" value="1"/>
</dbReference>
<dbReference type="InterPro" id="IPR000380">
    <property type="entry name" value="Topo_IA"/>
</dbReference>
<keyword evidence="3" id="KW-1185">Reference proteome</keyword>
<comment type="catalytic activity">
    <reaction evidence="1">
        <text>ATP-independent breakage of single-stranded DNA, followed by passage and rejoining.</text>
        <dbReference type="EC" id="5.6.2.1"/>
    </reaction>
</comment>
<name>A0ABR2WC56_9FUNG</name>
<sequence>MGMPTVLMVAEKPSLAQAIAKILSNDQLSSRRSVSATCPVWEYQGVFFGKPAKFKVTSVTGHIYTCDFPREYNNWDGIEPVKLFDAPTLKLEANPKVLTQYTLMVVGWN</sequence>
<evidence type="ECO:0000313" key="3">
    <source>
        <dbReference type="Proteomes" id="UP001479436"/>
    </source>
</evidence>
<comment type="caution">
    <text evidence="2">The sequence shown here is derived from an EMBL/GenBank/DDBJ whole genome shotgun (WGS) entry which is preliminary data.</text>
</comment>
<keyword evidence="1" id="KW-0238">DNA-binding</keyword>
<evidence type="ECO:0000313" key="2">
    <source>
        <dbReference type="EMBL" id="KAK9737818.1"/>
    </source>
</evidence>
<dbReference type="Gene3D" id="3.40.50.140">
    <property type="match status" value="1"/>
</dbReference>
<comment type="similarity">
    <text evidence="1">Belongs to the type IA topoisomerase family.</text>
</comment>
<accession>A0ABR2WC56</accession>
<gene>
    <name evidence="2" type="primary">TOP3B_3</name>
    <name evidence="2" type="ORF">K7432_018466</name>
</gene>
<dbReference type="InterPro" id="IPR023405">
    <property type="entry name" value="Topo_IA_core_domain"/>
</dbReference>
<evidence type="ECO:0000256" key="1">
    <source>
        <dbReference type="RuleBase" id="RU362092"/>
    </source>
</evidence>